<comment type="caution">
    <text evidence="4">The sequence shown here is derived from an EMBL/GenBank/DDBJ whole genome shotgun (WGS) entry which is preliminary data.</text>
</comment>
<dbReference type="InterPro" id="IPR043129">
    <property type="entry name" value="ATPase_NBD"/>
</dbReference>
<accession>A0ABU5VPJ6</accession>
<dbReference type="InterPro" id="IPR031730">
    <property type="entry name" value="Carbam_trans_C"/>
</dbReference>
<dbReference type="Pfam" id="PF02543">
    <property type="entry name" value="Carbam_trans_N"/>
    <property type="match status" value="1"/>
</dbReference>
<protein>
    <submittedName>
        <fullName evidence="4">Carbamoyltransferase C-terminal domain-containing protein</fullName>
    </submittedName>
</protein>
<dbReference type="RefSeq" id="WP_323574457.1">
    <property type="nucleotide sequence ID" value="NZ_JAYGJQ010000001.1"/>
</dbReference>
<dbReference type="InterPro" id="IPR003696">
    <property type="entry name" value="Carbtransf_dom"/>
</dbReference>
<name>A0ABU5VPJ6_9BACT</name>
<evidence type="ECO:0000313" key="4">
    <source>
        <dbReference type="EMBL" id="MEA9354967.1"/>
    </source>
</evidence>
<comment type="similarity">
    <text evidence="1">Belongs to the NodU/CmcH family.</text>
</comment>
<dbReference type="InterPro" id="IPR051338">
    <property type="entry name" value="NodU/CmcH_Carbamoyltrnsfr"/>
</dbReference>
<feature type="domain" description="Carbamoyltransferase C-terminal" evidence="3">
    <location>
        <begin position="381"/>
        <end position="552"/>
    </location>
</feature>
<gene>
    <name evidence="4" type="ORF">SHI21_02080</name>
</gene>
<keyword evidence="5" id="KW-1185">Reference proteome</keyword>
<dbReference type="Gene3D" id="3.30.420.40">
    <property type="match status" value="1"/>
</dbReference>
<evidence type="ECO:0000256" key="1">
    <source>
        <dbReference type="ARBA" id="ARBA00006129"/>
    </source>
</evidence>
<dbReference type="Gene3D" id="3.90.870.20">
    <property type="entry name" value="Carbamoyltransferase, C-terminal domain"/>
    <property type="match status" value="1"/>
</dbReference>
<proteinExistence type="inferred from homology"/>
<dbReference type="Proteomes" id="UP001302274">
    <property type="component" value="Unassembled WGS sequence"/>
</dbReference>
<dbReference type="PANTHER" id="PTHR34847:SF1">
    <property type="entry name" value="NODULATION PROTEIN U"/>
    <property type="match status" value="1"/>
</dbReference>
<reference evidence="4 5" key="1">
    <citation type="submission" date="2023-11" db="EMBL/GenBank/DDBJ databases">
        <title>A Novel Polar Bacteriovorax (B. antarcticus) Isolated from the Biocrust in Antarctica.</title>
        <authorList>
            <person name="Mun W."/>
            <person name="Choi S.Y."/>
            <person name="Mitchell R.J."/>
        </authorList>
    </citation>
    <scope>NUCLEOTIDE SEQUENCE [LARGE SCALE GENOMIC DNA]</scope>
    <source>
        <strain evidence="4 5">PP10</strain>
    </source>
</reference>
<feature type="domain" description="Carbamoyltransferase" evidence="2">
    <location>
        <begin position="98"/>
        <end position="321"/>
    </location>
</feature>
<dbReference type="PANTHER" id="PTHR34847">
    <property type="entry name" value="NODULATION PROTEIN U"/>
    <property type="match status" value="1"/>
</dbReference>
<dbReference type="EMBL" id="JAYGJQ010000001">
    <property type="protein sequence ID" value="MEA9354967.1"/>
    <property type="molecule type" value="Genomic_DNA"/>
</dbReference>
<dbReference type="Pfam" id="PF16861">
    <property type="entry name" value="Carbam_trans_C"/>
    <property type="match status" value="1"/>
</dbReference>
<evidence type="ECO:0000313" key="5">
    <source>
        <dbReference type="Proteomes" id="UP001302274"/>
    </source>
</evidence>
<sequence length="554" mass="63581">MQNDDSKKDNLQFLGLGKTKFNSSICLIDENSTELILTERLNRKKNSGLWPELPLKSVYSRLNIQTLKMAENRDVHRPSTIEDIQNTLFPFYDYLQKNELGIFTKHFNPDLPYVPHHLCHAYAALTLSPFEKSVIVVMDGAGTDVGGGEFEECTVYLQNGVNLTQVFQQLVRFTTNSTRSFANRIGGSYETASEFIFNSPNSSGKVMGLASFGTPMEYEEHLQFQENLNWDYSFKGKSKKDWEDLDHTLFKNIAASVQQKLESDYDKIIQLIKMKYPDYENLILTGGCALNCTNNAKLMYQKLFSKIFVPPFPGDECIGFGLAHYLKYQNNRGSWMPVPFENQSAYFGAKASIPQDAAIEREFPLDRFEIKKCNDIIEETARLLNEKYIVAWFQGRSESGPRALGNRSILARPDVAGLKDKLNQSIKFRESFRPYGCSIIQEKAHVYFDIDQNFNNPYMSFAIKVRDEHAELLKEVSHIDGTSRMQTVKIGQNEKFYKLLERFGQKSGLPCLLNTSLNVMDEPIVETIQDVRRFMENTPTDYLVINDYLIKRKS</sequence>
<evidence type="ECO:0000259" key="2">
    <source>
        <dbReference type="Pfam" id="PF02543"/>
    </source>
</evidence>
<evidence type="ECO:0000259" key="3">
    <source>
        <dbReference type="Pfam" id="PF16861"/>
    </source>
</evidence>
<dbReference type="SUPFAM" id="SSF53067">
    <property type="entry name" value="Actin-like ATPase domain"/>
    <property type="match status" value="1"/>
</dbReference>
<dbReference type="InterPro" id="IPR038152">
    <property type="entry name" value="Carbam_trans_C_sf"/>
</dbReference>
<organism evidence="4 5">
    <name type="scientific">Bacteriovorax antarcticus</name>
    <dbReference type="NCBI Taxonomy" id="3088717"/>
    <lineage>
        <taxon>Bacteria</taxon>
        <taxon>Pseudomonadati</taxon>
        <taxon>Bdellovibrionota</taxon>
        <taxon>Bacteriovoracia</taxon>
        <taxon>Bacteriovoracales</taxon>
        <taxon>Bacteriovoracaceae</taxon>
        <taxon>Bacteriovorax</taxon>
    </lineage>
</organism>
<dbReference type="CDD" id="cd24033">
    <property type="entry name" value="ASKHA_NBD_NodU_CmcH-like_N"/>
    <property type="match status" value="1"/>
</dbReference>